<comment type="pathway">
    <text evidence="3 16">Amino-acid biosynthesis; L-methionine biosynthesis via de novo pathway; L-homoserine from L-aspartate: step 1/3.</text>
</comment>
<organism evidence="19 20">
    <name type="scientific">Virgibacillus phasianinus</name>
    <dbReference type="NCBI Taxonomy" id="2017483"/>
    <lineage>
        <taxon>Bacteria</taxon>
        <taxon>Bacillati</taxon>
        <taxon>Bacillota</taxon>
        <taxon>Bacilli</taxon>
        <taxon>Bacillales</taxon>
        <taxon>Bacillaceae</taxon>
        <taxon>Virgibacillus</taxon>
    </lineage>
</organism>
<dbReference type="InterPro" id="IPR036393">
    <property type="entry name" value="AceGlu_kinase-like_sf"/>
</dbReference>
<dbReference type="UniPathway" id="UPA00050">
    <property type="reaction ID" value="UER00461"/>
</dbReference>
<evidence type="ECO:0000256" key="15">
    <source>
        <dbReference type="RuleBase" id="RU003448"/>
    </source>
</evidence>
<feature type="binding site" evidence="14">
    <location>
        <begin position="7"/>
        <end position="10"/>
    </location>
    <ligand>
        <name>ATP</name>
        <dbReference type="ChEBI" id="CHEBI:30616"/>
    </ligand>
</feature>
<dbReference type="UniPathway" id="UPA00051">
    <property type="reaction ID" value="UER00462"/>
</dbReference>
<feature type="binding site" evidence="14">
    <location>
        <begin position="210"/>
        <end position="211"/>
    </location>
    <ligand>
        <name>ATP</name>
        <dbReference type="ChEBI" id="CHEBI:30616"/>
    </ligand>
</feature>
<dbReference type="GO" id="GO:0009088">
    <property type="term" value="P:threonine biosynthetic process"/>
    <property type="evidence" value="ECO:0007669"/>
    <property type="project" value="UniProtKB-UniPathway"/>
</dbReference>
<dbReference type="SUPFAM" id="SSF55021">
    <property type="entry name" value="ACT-like"/>
    <property type="match status" value="2"/>
</dbReference>
<dbReference type="OrthoDB" id="9799110at2"/>
<feature type="binding site" evidence="14">
    <location>
        <begin position="174"/>
        <end position="175"/>
    </location>
    <ligand>
        <name>ATP</name>
        <dbReference type="ChEBI" id="CHEBI:30616"/>
    </ligand>
</feature>
<evidence type="ECO:0000256" key="8">
    <source>
        <dbReference type="ARBA" id="ARBA00022741"/>
    </source>
</evidence>
<evidence type="ECO:0000256" key="16">
    <source>
        <dbReference type="RuleBase" id="RU004249"/>
    </source>
</evidence>
<evidence type="ECO:0000256" key="3">
    <source>
        <dbReference type="ARBA" id="ARBA00004986"/>
    </source>
</evidence>
<keyword evidence="20" id="KW-1185">Reference proteome</keyword>
<dbReference type="InterPro" id="IPR018042">
    <property type="entry name" value="Aspartate_kinase_CS"/>
</dbReference>
<dbReference type="KEGG" id="vil:CFK37_17150"/>
<dbReference type="Gene3D" id="3.30.2130.10">
    <property type="entry name" value="VC0802-like"/>
    <property type="match status" value="1"/>
</dbReference>
<dbReference type="InterPro" id="IPR005260">
    <property type="entry name" value="Asp_kin_monofn"/>
</dbReference>
<keyword evidence="6 16" id="KW-0028">Amino-acid biosynthesis</keyword>
<protein>
    <recommendedName>
        <fullName evidence="15">Aspartokinase</fullName>
        <ecNumber evidence="15">2.7.2.4</ecNumber>
    </recommendedName>
</protein>
<keyword evidence="7 15" id="KW-0808">Transferase</keyword>
<dbReference type="GO" id="GO:0005829">
    <property type="term" value="C:cytosol"/>
    <property type="evidence" value="ECO:0007669"/>
    <property type="project" value="TreeGrafter"/>
</dbReference>
<evidence type="ECO:0000256" key="10">
    <source>
        <dbReference type="ARBA" id="ARBA00022840"/>
    </source>
</evidence>
<comment type="pathway">
    <text evidence="2 16">Amino-acid biosynthesis; L-lysine biosynthesis via DAP pathway; (S)-tetrahydrodipicolinate from L-aspartate: step 1/4.</text>
</comment>
<dbReference type="NCBIfam" id="NF006068">
    <property type="entry name" value="PRK08210.1"/>
    <property type="match status" value="1"/>
</dbReference>
<dbReference type="AlphaFoldDB" id="A0A220U6P2"/>
<dbReference type="Gene3D" id="3.40.1160.10">
    <property type="entry name" value="Acetylglutamate kinase-like"/>
    <property type="match status" value="1"/>
</dbReference>
<dbReference type="InterPro" id="IPR001048">
    <property type="entry name" value="Asp/Glu/Uridylate_kinase"/>
</dbReference>
<dbReference type="GO" id="GO:0009089">
    <property type="term" value="P:lysine biosynthetic process via diaminopimelate"/>
    <property type="evidence" value="ECO:0007669"/>
    <property type="project" value="UniProtKB-UniPathway"/>
</dbReference>
<feature type="binding site" evidence="14">
    <location>
        <position position="52"/>
    </location>
    <ligand>
        <name>substrate</name>
    </ligand>
</feature>
<dbReference type="EC" id="2.7.2.4" evidence="15"/>
<dbReference type="UniPathway" id="UPA00034">
    <property type="reaction ID" value="UER00015"/>
</dbReference>
<dbReference type="GO" id="GO:0019877">
    <property type="term" value="P:diaminopimelate biosynthetic process"/>
    <property type="evidence" value="ECO:0007669"/>
    <property type="project" value="UniProtKB-KW"/>
</dbReference>
<dbReference type="EMBL" id="CP022315">
    <property type="protein sequence ID" value="ASK63760.1"/>
    <property type="molecule type" value="Genomic_DNA"/>
</dbReference>
<dbReference type="RefSeq" id="WP_089063019.1">
    <property type="nucleotide sequence ID" value="NZ_CP022315.1"/>
</dbReference>
<evidence type="ECO:0000259" key="17">
    <source>
        <dbReference type="Pfam" id="PF00696"/>
    </source>
</evidence>
<feature type="binding site" evidence="14">
    <location>
        <position position="75"/>
    </location>
    <ligand>
        <name>substrate</name>
    </ligand>
</feature>
<dbReference type="Pfam" id="PF13840">
    <property type="entry name" value="ACT_7"/>
    <property type="match status" value="1"/>
</dbReference>
<dbReference type="Pfam" id="PF00696">
    <property type="entry name" value="AA_kinase"/>
    <property type="match status" value="1"/>
</dbReference>
<evidence type="ECO:0000256" key="6">
    <source>
        <dbReference type="ARBA" id="ARBA00022605"/>
    </source>
</evidence>
<name>A0A220U6P2_9BACI</name>
<accession>A0A220U6P2</accession>
<dbReference type="PIRSF" id="PIRSF000726">
    <property type="entry name" value="Asp_kin"/>
    <property type="match status" value="1"/>
</dbReference>
<evidence type="ECO:0000256" key="7">
    <source>
        <dbReference type="ARBA" id="ARBA00022679"/>
    </source>
</evidence>
<evidence type="ECO:0000256" key="1">
    <source>
        <dbReference type="ARBA" id="ARBA00003121"/>
    </source>
</evidence>
<comment type="similarity">
    <text evidence="5 15">Belongs to the aspartokinase family.</text>
</comment>
<dbReference type="NCBIfam" id="TIGR00657">
    <property type="entry name" value="asp_kinases"/>
    <property type="match status" value="1"/>
</dbReference>
<dbReference type="Proteomes" id="UP000198312">
    <property type="component" value="Chromosome"/>
</dbReference>
<evidence type="ECO:0000256" key="9">
    <source>
        <dbReference type="ARBA" id="ARBA00022777"/>
    </source>
</evidence>
<dbReference type="FunFam" id="3.40.1160.10:FF:000002">
    <property type="entry name" value="Aspartokinase"/>
    <property type="match status" value="1"/>
</dbReference>
<dbReference type="SUPFAM" id="SSF53633">
    <property type="entry name" value="Carbamate kinase-like"/>
    <property type="match status" value="1"/>
</dbReference>
<keyword evidence="12" id="KW-0457">Lysine biosynthesis</keyword>
<feature type="domain" description="Aspartate/glutamate/uridylate kinase" evidence="17">
    <location>
        <begin position="3"/>
        <end position="231"/>
    </location>
</feature>
<evidence type="ECO:0000256" key="11">
    <source>
        <dbReference type="ARBA" id="ARBA00022915"/>
    </source>
</evidence>
<sequence length="401" mass="42943">MTILVQKFGGTSLQTQASISNVISHVKHALESKQKIVVVVSALGRKPDPYATDTLLGLIKHSNNREKDMLMSCGEIIAGVVLSNELQNNQVKSIALTGAQAGITTTADFTQAEIKNINTRRIRTELDNHDVVVVAGFQGQTSTGEITTIGRGGSDTTAAALGVALNAEKVEIFTDVNGIMTADPRIVKTARQLKIVSYAEICNLANQGAKVIHPRAVEIAMRGNIPLHVRSTYSVESGTLITNAGIKEIPSQLITGIAHVPKLTQIKIVNKEETHQHSDVNKIMAEAGINVDFSAISATELLLTIPNVHTEAAVDCITNMDFQPKVVENCARISVVGGGMTGAMSSDELVRVLLDKGIEVLQSAVNHTGNRVLVHEKDLMTAVNVLHDTFNLSQTLESGVR</sequence>
<evidence type="ECO:0000313" key="19">
    <source>
        <dbReference type="EMBL" id="ASK63760.1"/>
    </source>
</evidence>
<gene>
    <name evidence="19" type="ORF">CFK37_17150</name>
</gene>
<feature type="binding site" evidence="14">
    <location>
        <position position="185"/>
    </location>
    <ligand>
        <name>ATP</name>
        <dbReference type="ChEBI" id="CHEBI:30616"/>
    </ligand>
</feature>
<dbReference type="GO" id="GO:0005524">
    <property type="term" value="F:ATP binding"/>
    <property type="evidence" value="ECO:0007669"/>
    <property type="project" value="UniProtKB-KW"/>
</dbReference>
<dbReference type="PANTHER" id="PTHR21499">
    <property type="entry name" value="ASPARTATE KINASE"/>
    <property type="match status" value="1"/>
</dbReference>
<proteinExistence type="inferred from homology"/>
<evidence type="ECO:0000256" key="5">
    <source>
        <dbReference type="ARBA" id="ARBA00010122"/>
    </source>
</evidence>
<feature type="domain" description="CASTOR ACT" evidence="18">
    <location>
        <begin position="326"/>
        <end position="388"/>
    </location>
</feature>
<evidence type="ECO:0000313" key="20">
    <source>
        <dbReference type="Proteomes" id="UP000198312"/>
    </source>
</evidence>
<reference evidence="19 20" key="1">
    <citation type="submission" date="2017-07" db="EMBL/GenBank/DDBJ databases">
        <title>Virgibacillus sp. LM2416.</title>
        <authorList>
            <person name="Tak E.J."/>
            <person name="Bae J.-W."/>
        </authorList>
    </citation>
    <scope>NUCLEOTIDE SEQUENCE [LARGE SCALE GENOMIC DNA]</scope>
    <source>
        <strain evidence="19 20">LM2416</strain>
    </source>
</reference>
<keyword evidence="10 14" id="KW-0067">ATP-binding</keyword>
<keyword evidence="8 14" id="KW-0547">Nucleotide-binding</keyword>
<dbReference type="PROSITE" id="PS00324">
    <property type="entry name" value="ASPARTOKINASE"/>
    <property type="match status" value="1"/>
</dbReference>
<evidence type="ECO:0000256" key="13">
    <source>
        <dbReference type="ARBA" id="ARBA00047872"/>
    </source>
</evidence>
<dbReference type="GO" id="GO:0004072">
    <property type="term" value="F:aspartate kinase activity"/>
    <property type="evidence" value="ECO:0007669"/>
    <property type="project" value="UniProtKB-EC"/>
</dbReference>
<comment type="pathway">
    <text evidence="4 16">Amino-acid biosynthesis; L-threonine biosynthesis; L-threonine from L-aspartate: step 1/5.</text>
</comment>
<evidence type="ECO:0000256" key="14">
    <source>
        <dbReference type="PIRSR" id="PIRSR000726-1"/>
    </source>
</evidence>
<keyword evidence="9 15" id="KW-0418">Kinase</keyword>
<evidence type="ECO:0000256" key="12">
    <source>
        <dbReference type="ARBA" id="ARBA00023154"/>
    </source>
</evidence>
<dbReference type="InterPro" id="IPR001341">
    <property type="entry name" value="Asp_kinase"/>
</dbReference>
<comment type="catalytic activity">
    <reaction evidence="13 15">
        <text>L-aspartate + ATP = 4-phospho-L-aspartate + ADP</text>
        <dbReference type="Rhea" id="RHEA:23776"/>
        <dbReference type="ChEBI" id="CHEBI:29991"/>
        <dbReference type="ChEBI" id="CHEBI:30616"/>
        <dbReference type="ChEBI" id="CHEBI:57535"/>
        <dbReference type="ChEBI" id="CHEBI:456216"/>
        <dbReference type="EC" id="2.7.2.4"/>
    </reaction>
</comment>
<dbReference type="GO" id="GO:0009090">
    <property type="term" value="P:homoserine biosynthetic process"/>
    <property type="evidence" value="ECO:0007669"/>
    <property type="project" value="TreeGrafter"/>
</dbReference>
<dbReference type="InterPro" id="IPR027795">
    <property type="entry name" value="CASTOR_ACT_dom"/>
</dbReference>
<dbReference type="PANTHER" id="PTHR21499:SF3">
    <property type="entry name" value="ASPARTOKINASE"/>
    <property type="match status" value="1"/>
</dbReference>
<dbReference type="InterPro" id="IPR045865">
    <property type="entry name" value="ACT-like_dom_sf"/>
</dbReference>
<keyword evidence="11" id="KW-0220">Diaminopimelate biosynthesis</keyword>
<evidence type="ECO:0000259" key="18">
    <source>
        <dbReference type="Pfam" id="PF13840"/>
    </source>
</evidence>
<evidence type="ECO:0000256" key="4">
    <source>
        <dbReference type="ARBA" id="ARBA00005139"/>
    </source>
</evidence>
<comment type="function">
    <text evidence="1">Catalyzes the phosphorylation of the beta-carboxyl group of aspartic acid with ATP to yield 4-phospho-L-aspartate, which is involved in the branched biosynthetic pathway leading to the biosynthesis of amino acids threonine, isoleucine and methionine.</text>
</comment>
<evidence type="ECO:0000256" key="2">
    <source>
        <dbReference type="ARBA" id="ARBA00004766"/>
    </source>
</evidence>